<dbReference type="InterPro" id="IPR035994">
    <property type="entry name" value="Nucleoside_phosphorylase_sf"/>
</dbReference>
<organism evidence="2 3">
    <name type="scientific">Micromonospora andamanensis</name>
    <dbReference type="NCBI Taxonomy" id="1287068"/>
    <lineage>
        <taxon>Bacteria</taxon>
        <taxon>Bacillati</taxon>
        <taxon>Actinomycetota</taxon>
        <taxon>Actinomycetes</taxon>
        <taxon>Micromonosporales</taxon>
        <taxon>Micromonosporaceae</taxon>
        <taxon>Micromonospora</taxon>
    </lineage>
</organism>
<proteinExistence type="predicted"/>
<accession>A0ABQ4I0U2</accession>
<dbReference type="Proteomes" id="UP000647017">
    <property type="component" value="Unassembled WGS sequence"/>
</dbReference>
<evidence type="ECO:0000313" key="3">
    <source>
        <dbReference type="Proteomes" id="UP000647017"/>
    </source>
</evidence>
<name>A0ABQ4I0U2_9ACTN</name>
<evidence type="ECO:0000256" key="1">
    <source>
        <dbReference type="SAM" id="MobiDB-lite"/>
    </source>
</evidence>
<dbReference type="Gene3D" id="3.40.50.1580">
    <property type="entry name" value="Nucleoside phosphorylase domain"/>
    <property type="match status" value="1"/>
</dbReference>
<gene>
    <name evidence="2" type="ORF">Van01_47110</name>
</gene>
<dbReference type="RefSeq" id="WP_204011598.1">
    <property type="nucleotide sequence ID" value="NZ_BOOZ01000033.1"/>
</dbReference>
<keyword evidence="3" id="KW-1185">Reference proteome</keyword>
<reference evidence="2 3" key="1">
    <citation type="submission" date="2021-01" db="EMBL/GenBank/DDBJ databases">
        <title>Whole genome shotgun sequence of Verrucosispora andamanensis NBRC 109075.</title>
        <authorList>
            <person name="Komaki H."/>
            <person name="Tamura T."/>
        </authorList>
    </citation>
    <scope>NUCLEOTIDE SEQUENCE [LARGE SCALE GENOMIC DNA]</scope>
    <source>
        <strain evidence="2 3">NBRC 109075</strain>
    </source>
</reference>
<feature type="region of interest" description="Disordered" evidence="1">
    <location>
        <begin position="485"/>
        <end position="535"/>
    </location>
</feature>
<comment type="caution">
    <text evidence="2">The sequence shown here is derived from an EMBL/GenBank/DDBJ whole genome shotgun (WGS) entry which is preliminary data.</text>
</comment>
<sequence>MPDEPELTGDWSRVPPEQAAAFERWAVVKRVSVEIVRYQQGGFSGTPIALVVWREPGQRDRQRFLRFYSGQTREIERAQLAYVDSPPTFVRRHLPVAQLESLGDSWVAVFDVAAGDLLACPPLTEVMAQPDFPVHLRTIVQSVVHDWNQPPPSSQQRTTTVGGYLTELLDGRPERRAAPGARLRAWAERAGVPVGQARVQLGWWRSELSNPLAFLAGSAPRSDEELSLLTGRTHGDLNIGNILVPTVPTLDGNGYQLIDLGGYHSDGPLTRDPMHLLLSMAAQWLRTSTRIGGETGTDLIRALLRTASSTGPRPELLGHDEVSAAVHEAGRAIAAIQGFGERWRLQTLLSLAGCALLFADRDLRMPDEDHARGWFFTLAATALDEYLWDTRAQSATPTVVETSQPADDLRRAAAAKPAETVGVDESEAARGSCEAIVHHLVLRARDPRGLTPEQVHLLLLDFGARAPLLTEAEHARLSVQAMQAFSPQSTLGEERDQDPTTSPVPGQPPVQQPVREATTGATARPTRRGVPGAASVESARRADVAVLTSHPAEYRAALQVFVPELVSASGALETGRWIEVSAERAGRPLSVYLARSPERLLPGRAPTVRRIAERFNPSAFFLVGTARGEGAGPGDVVVPRWLGHYELLESGEMVTRVPELWIPDYVRTLLAYYRRVNTRFQDLAADFRKSARAEDLPVLPTTLRPEIDFDGAVASGPPELMTEVALADLRDQDGRVAALDTESYEFGLWNERRLWAVFRGVVAGDVARSGSAAELFLAAGHAAACLKDFLEHEYLPE</sequence>
<evidence type="ECO:0008006" key="4">
    <source>
        <dbReference type="Google" id="ProtNLM"/>
    </source>
</evidence>
<feature type="compositionally biased region" description="Low complexity" evidence="1">
    <location>
        <begin position="512"/>
        <end position="524"/>
    </location>
</feature>
<dbReference type="EMBL" id="BOOZ01000033">
    <property type="protein sequence ID" value="GIJ11497.1"/>
    <property type="molecule type" value="Genomic_DNA"/>
</dbReference>
<evidence type="ECO:0000313" key="2">
    <source>
        <dbReference type="EMBL" id="GIJ11497.1"/>
    </source>
</evidence>
<protein>
    <recommendedName>
        <fullName evidence="4">Aminoglycoside phosphotransferase domain-containing protein</fullName>
    </recommendedName>
</protein>